<feature type="domain" description="Protein export membrane protein SecD/SecF C-terminal" evidence="10">
    <location>
        <begin position="279"/>
        <end position="455"/>
    </location>
</feature>
<accession>A0A1M4SHS7</accession>
<dbReference type="GO" id="GO:0015450">
    <property type="term" value="F:protein-transporting ATPase activity"/>
    <property type="evidence" value="ECO:0007669"/>
    <property type="project" value="InterPro"/>
</dbReference>
<comment type="similarity">
    <text evidence="9">Belongs to the SecD/SecF family. SecD subfamily.</text>
</comment>
<evidence type="ECO:0000256" key="8">
    <source>
        <dbReference type="ARBA" id="ARBA00023136"/>
    </source>
</evidence>
<evidence type="ECO:0000256" key="6">
    <source>
        <dbReference type="ARBA" id="ARBA00022989"/>
    </source>
</evidence>
<reference evidence="14" key="1">
    <citation type="submission" date="2016-11" db="EMBL/GenBank/DDBJ databases">
        <authorList>
            <person name="Varghese N."/>
            <person name="Submissions S."/>
        </authorList>
    </citation>
    <scope>NUCLEOTIDE SEQUENCE [LARGE SCALE GENOMIC DNA]</scope>
    <source>
        <strain evidence="14">DSM 19514</strain>
    </source>
</reference>
<evidence type="ECO:0000259" key="12">
    <source>
        <dbReference type="Pfam" id="PF22599"/>
    </source>
</evidence>
<dbReference type="GO" id="GO:0005886">
    <property type="term" value="C:plasma membrane"/>
    <property type="evidence" value="ECO:0007669"/>
    <property type="project" value="UniProtKB-SubCell"/>
</dbReference>
<dbReference type="AlphaFoldDB" id="A0A1M4SHS7"/>
<evidence type="ECO:0000256" key="4">
    <source>
        <dbReference type="ARBA" id="ARBA00022692"/>
    </source>
</evidence>
<feature type="transmembrane region" description="Helical" evidence="9">
    <location>
        <begin position="399"/>
        <end position="421"/>
    </location>
</feature>
<dbReference type="GO" id="GO:0065002">
    <property type="term" value="P:intracellular protein transmembrane transport"/>
    <property type="evidence" value="ECO:0007669"/>
    <property type="project" value="UniProtKB-UniRule"/>
</dbReference>
<evidence type="ECO:0000259" key="11">
    <source>
        <dbReference type="Pfam" id="PF21760"/>
    </source>
</evidence>
<dbReference type="OrthoDB" id="9774769at2"/>
<evidence type="ECO:0000259" key="10">
    <source>
        <dbReference type="Pfam" id="PF02355"/>
    </source>
</evidence>
<gene>
    <name evidence="9" type="primary">secD</name>
    <name evidence="13" type="ORF">SAMN02745225_00288</name>
</gene>
<dbReference type="InterPro" id="IPR048634">
    <property type="entry name" value="SecD_SecF_C"/>
</dbReference>
<keyword evidence="5 9" id="KW-0653">Protein transport</keyword>
<evidence type="ECO:0000256" key="9">
    <source>
        <dbReference type="HAMAP-Rule" id="MF_01463"/>
    </source>
</evidence>
<dbReference type="Pfam" id="PF22599">
    <property type="entry name" value="SecDF_P1_head"/>
    <property type="match status" value="1"/>
</dbReference>
<feature type="transmembrane region" description="Helical" evidence="9">
    <location>
        <begin position="324"/>
        <end position="345"/>
    </location>
</feature>
<dbReference type="Pfam" id="PF02355">
    <property type="entry name" value="SecD_SecF_C"/>
    <property type="match status" value="1"/>
</dbReference>
<keyword evidence="2 9" id="KW-0813">Transport</keyword>
<keyword evidence="3 9" id="KW-1003">Cell membrane</keyword>
<dbReference type="STRING" id="1121881.SAMN02745225_00288"/>
<feature type="domain" description="Protein translocase subunit SecDF P1" evidence="11">
    <location>
        <begin position="56"/>
        <end position="112"/>
    </location>
</feature>
<dbReference type="InterPro" id="IPR055344">
    <property type="entry name" value="SecD_SecF_C_bact"/>
</dbReference>
<organism evidence="13 14">
    <name type="scientific">Ferrithrix thermotolerans DSM 19514</name>
    <dbReference type="NCBI Taxonomy" id="1121881"/>
    <lineage>
        <taxon>Bacteria</taxon>
        <taxon>Bacillati</taxon>
        <taxon>Actinomycetota</taxon>
        <taxon>Acidimicrobiia</taxon>
        <taxon>Acidimicrobiales</taxon>
        <taxon>Acidimicrobiaceae</taxon>
        <taxon>Ferrithrix</taxon>
    </lineage>
</organism>
<dbReference type="InterPro" id="IPR054384">
    <property type="entry name" value="SecDF_P1_head"/>
</dbReference>
<dbReference type="EMBL" id="FQUL01000002">
    <property type="protein sequence ID" value="SHE31712.1"/>
    <property type="molecule type" value="Genomic_DNA"/>
</dbReference>
<feature type="domain" description="SecDF P1 head subdomain" evidence="12">
    <location>
        <begin position="179"/>
        <end position="278"/>
    </location>
</feature>
<keyword evidence="4 9" id="KW-0812">Transmembrane</keyword>
<evidence type="ECO:0000313" key="14">
    <source>
        <dbReference type="Proteomes" id="UP000184295"/>
    </source>
</evidence>
<evidence type="ECO:0000313" key="13">
    <source>
        <dbReference type="EMBL" id="SHE31712.1"/>
    </source>
</evidence>
<dbReference type="PANTHER" id="PTHR30081:SF1">
    <property type="entry name" value="PROTEIN TRANSLOCASE SUBUNIT SECD"/>
    <property type="match status" value="1"/>
</dbReference>
<keyword evidence="7 9" id="KW-0811">Translocation</keyword>
<dbReference type="InterPro" id="IPR005791">
    <property type="entry name" value="SecD"/>
</dbReference>
<dbReference type="GO" id="GO:0043952">
    <property type="term" value="P:protein transport by the Sec complex"/>
    <property type="evidence" value="ECO:0007669"/>
    <property type="project" value="UniProtKB-UniRule"/>
</dbReference>
<comment type="caution">
    <text evidence="9">Lacks conserved residue(s) required for the propagation of feature annotation.</text>
</comment>
<evidence type="ECO:0000256" key="7">
    <source>
        <dbReference type="ARBA" id="ARBA00023010"/>
    </source>
</evidence>
<dbReference type="PANTHER" id="PTHR30081">
    <property type="entry name" value="PROTEIN-EXPORT MEMBRANE PROTEIN SEC"/>
    <property type="match status" value="1"/>
</dbReference>
<dbReference type="SUPFAM" id="SSF82866">
    <property type="entry name" value="Multidrug efflux transporter AcrB transmembrane domain"/>
    <property type="match status" value="1"/>
</dbReference>
<proteinExistence type="inferred from homology"/>
<evidence type="ECO:0000256" key="5">
    <source>
        <dbReference type="ARBA" id="ARBA00022927"/>
    </source>
</evidence>
<protein>
    <recommendedName>
        <fullName evidence="9">Protein translocase subunit SecD</fullName>
    </recommendedName>
</protein>
<dbReference type="Pfam" id="PF21760">
    <property type="entry name" value="SecD_1st"/>
    <property type="match status" value="1"/>
</dbReference>
<dbReference type="Proteomes" id="UP000184295">
    <property type="component" value="Unassembled WGS sequence"/>
</dbReference>
<feature type="transmembrane region" description="Helical" evidence="9">
    <location>
        <begin position="299"/>
        <end position="317"/>
    </location>
</feature>
<keyword evidence="14" id="KW-1185">Reference proteome</keyword>
<dbReference type="NCBIfam" id="TIGR00916">
    <property type="entry name" value="2A0604s01"/>
    <property type="match status" value="1"/>
</dbReference>
<comment type="subunit">
    <text evidence="9">Forms a complex with SecF. Part of the essential Sec protein translocation apparatus which comprises SecA, SecYEG and auxiliary proteins SecDF. Other proteins may also be involved.</text>
</comment>
<dbReference type="Gene3D" id="3.30.70.3400">
    <property type="match status" value="1"/>
</dbReference>
<keyword evidence="8 9" id="KW-0472">Membrane</keyword>
<feature type="transmembrane region" description="Helical" evidence="9">
    <location>
        <begin position="357"/>
        <end position="378"/>
    </location>
</feature>
<dbReference type="InterPro" id="IPR048631">
    <property type="entry name" value="SecD_1st"/>
</dbReference>
<dbReference type="HAMAP" id="MF_01463_B">
    <property type="entry name" value="SecD_B"/>
    <property type="match status" value="1"/>
</dbReference>
<comment type="function">
    <text evidence="9">Part of the Sec protein translocase complex. Interacts with the SecYEG preprotein conducting channel. SecDF uses the proton motive force (PMF) to complete protein translocation after the ATP-dependent function of SecA.</text>
</comment>
<evidence type="ECO:0000256" key="2">
    <source>
        <dbReference type="ARBA" id="ARBA00022448"/>
    </source>
</evidence>
<feature type="transmembrane region" description="Helical" evidence="9">
    <location>
        <begin position="427"/>
        <end position="446"/>
    </location>
</feature>
<evidence type="ECO:0000256" key="1">
    <source>
        <dbReference type="ARBA" id="ARBA00004651"/>
    </source>
</evidence>
<dbReference type="RefSeq" id="WP_072788001.1">
    <property type="nucleotide sequence ID" value="NZ_FQUL01000002.1"/>
</dbReference>
<dbReference type="Gene3D" id="1.20.1640.10">
    <property type="entry name" value="Multidrug efflux transporter AcrB transmembrane domain"/>
    <property type="match status" value="1"/>
</dbReference>
<keyword evidence="6 9" id="KW-1133">Transmembrane helix</keyword>
<dbReference type="Gene3D" id="3.30.1360.200">
    <property type="match status" value="1"/>
</dbReference>
<dbReference type="NCBIfam" id="TIGR01129">
    <property type="entry name" value="secD"/>
    <property type="match status" value="1"/>
</dbReference>
<dbReference type="InterPro" id="IPR022813">
    <property type="entry name" value="SecD/SecF_arch_bac"/>
</dbReference>
<dbReference type="GO" id="GO:0006605">
    <property type="term" value="P:protein targeting"/>
    <property type="evidence" value="ECO:0007669"/>
    <property type="project" value="UniProtKB-UniRule"/>
</dbReference>
<name>A0A1M4SHS7_9ACTN</name>
<evidence type="ECO:0000256" key="3">
    <source>
        <dbReference type="ARBA" id="ARBA00022475"/>
    </source>
</evidence>
<sequence length="492" mass="52177">MRKGPQILSVLVFFLVSVGALAAVLVLNYKPILGLDLQGGASVVYKPTRTVSQSTLDQTISIIRNRVDGLGVAQPNIAQQGKDIVVQLPGIKHPNQALALIGQTAQLEFRPVLCALPPYKKPNGQLAKTIQAHPLTAFCPTSAQQDAIAQYIPNTTFSQLNSSKEAVLTDRSGPQVIRYVLGPTLANGTALSSAVAGLNQQQQWVVNFSLTPKATPLFNQIATTYFDKQLAIVLDTNVISAPVITTKSFNGQGQITGLGGQTQAENLALVLKYGALPVQLQQLTVQTISPTLGKASLRAGVYAGIGGLLLVLLYTVFYYRALGVVVLAGLGTTAALLWAIVSLLGHTSQLTLDLSGVTGLIVSIGVTVDSYVVFFERLKDELRGGKSLRSSVDKSFAKAFRTIVAADLVSLIGATLLYLLSIGPVRGFAFFLGLSTLLDVVSAWFFTRPLVILMGQSPIAKNPKFFGASPRSNIVSDAVLPQRSGVLKPSGV</sequence>
<comment type="subcellular location">
    <subcellularLocation>
        <location evidence="1 9">Cell membrane</location>
        <topology evidence="1 9">Multi-pass membrane protein</topology>
    </subcellularLocation>
</comment>